<evidence type="ECO:0000313" key="3">
    <source>
        <dbReference type="Proteomes" id="UP000601736"/>
    </source>
</evidence>
<keyword evidence="1" id="KW-0812">Transmembrane</keyword>
<proteinExistence type="predicted"/>
<dbReference type="EMBL" id="CAJNAP010000027">
    <property type="protein sequence ID" value="CAE6511439.1"/>
    <property type="molecule type" value="Genomic_DNA"/>
</dbReference>
<feature type="transmembrane region" description="Helical" evidence="1">
    <location>
        <begin position="6"/>
        <end position="31"/>
    </location>
</feature>
<evidence type="ECO:0000256" key="1">
    <source>
        <dbReference type="SAM" id="Phobius"/>
    </source>
</evidence>
<reference evidence="2" key="1">
    <citation type="submission" date="2021-02" db="EMBL/GenBank/DDBJ databases">
        <authorList>
            <person name="Han P."/>
        </authorList>
    </citation>
    <scope>NUCLEOTIDE SEQUENCE</scope>
    <source>
        <strain evidence="2">Nitrosomonas nitrosa 18-3D</strain>
    </source>
</reference>
<sequence length="51" mass="5768">MLDCRVKAWFSLMIVNSNLYGYAASVLFLLLPPLRMKKKPTPAISRTAPMI</sequence>
<name>A0A8H8Z0L2_9PROT</name>
<protein>
    <submittedName>
        <fullName evidence="2">Uncharacterized protein</fullName>
    </submittedName>
</protein>
<evidence type="ECO:0000313" key="2">
    <source>
        <dbReference type="EMBL" id="CAE6511439.1"/>
    </source>
</evidence>
<keyword evidence="1" id="KW-1133">Transmembrane helix</keyword>
<keyword evidence="1" id="KW-0472">Membrane</keyword>
<dbReference type="AlphaFoldDB" id="A0A8H8Z0L2"/>
<dbReference type="Proteomes" id="UP000601736">
    <property type="component" value="Unassembled WGS sequence"/>
</dbReference>
<organism evidence="2 3">
    <name type="scientific">Nitrosomonas nitrosa</name>
    <dbReference type="NCBI Taxonomy" id="52442"/>
    <lineage>
        <taxon>Bacteria</taxon>
        <taxon>Pseudomonadati</taxon>
        <taxon>Pseudomonadota</taxon>
        <taxon>Betaproteobacteria</taxon>
        <taxon>Nitrosomonadales</taxon>
        <taxon>Nitrosomonadaceae</taxon>
        <taxon>Nitrosomonas</taxon>
    </lineage>
</organism>
<comment type="caution">
    <text evidence="2">The sequence shown here is derived from an EMBL/GenBank/DDBJ whole genome shotgun (WGS) entry which is preliminary data.</text>
</comment>
<gene>
    <name evidence="2" type="ORF">NMYAN_330009</name>
</gene>
<accession>A0A8H8Z0L2</accession>